<dbReference type="Pfam" id="PF00903">
    <property type="entry name" value="Glyoxalase"/>
    <property type="match status" value="1"/>
</dbReference>
<dbReference type="SUPFAM" id="SSF54593">
    <property type="entry name" value="Glyoxalase/Bleomycin resistance protein/Dihydroxybiphenyl dioxygenase"/>
    <property type="match status" value="1"/>
</dbReference>
<dbReference type="Gene3D" id="3.10.180.10">
    <property type="entry name" value="2,3-Dihydroxybiphenyl 1,2-Dioxygenase, domain 1"/>
    <property type="match status" value="1"/>
</dbReference>
<proteinExistence type="predicted"/>
<dbReference type="InterPro" id="IPR037523">
    <property type="entry name" value="VOC_core"/>
</dbReference>
<feature type="domain" description="VOC" evidence="1">
    <location>
        <begin position="9"/>
        <end position="134"/>
    </location>
</feature>
<protein>
    <submittedName>
        <fullName evidence="2">VOC family protein</fullName>
    </submittedName>
</protein>
<evidence type="ECO:0000313" key="2">
    <source>
        <dbReference type="EMBL" id="MBS3649392.1"/>
    </source>
</evidence>
<dbReference type="RefSeq" id="WP_188254964.1">
    <property type="nucleotide sequence ID" value="NZ_JABVCF010000006.1"/>
</dbReference>
<evidence type="ECO:0000313" key="3">
    <source>
        <dbReference type="Proteomes" id="UP000680348"/>
    </source>
</evidence>
<reference evidence="2" key="1">
    <citation type="submission" date="2021-04" db="EMBL/GenBank/DDBJ databases">
        <title>Pseudaminobacter soli sp. nov., isolated from paddy soil contaminated by heavy metals.</title>
        <authorList>
            <person name="Zhang K."/>
        </authorList>
    </citation>
    <scope>NUCLEOTIDE SEQUENCE</scope>
    <source>
        <strain evidence="2">19-2017</strain>
    </source>
</reference>
<evidence type="ECO:0000259" key="1">
    <source>
        <dbReference type="PROSITE" id="PS51819"/>
    </source>
</evidence>
<accession>A0A942E6L2</accession>
<name>A0A942E6L2_9HYPH</name>
<comment type="caution">
    <text evidence="2">The sequence shown here is derived from an EMBL/GenBank/DDBJ whole genome shotgun (WGS) entry which is preliminary data.</text>
</comment>
<dbReference type="InterPro" id="IPR004360">
    <property type="entry name" value="Glyas_Fos-R_dOase_dom"/>
</dbReference>
<dbReference type="InterPro" id="IPR029068">
    <property type="entry name" value="Glyas_Bleomycin-R_OHBP_Dase"/>
</dbReference>
<dbReference type="EMBL" id="JAGWCR010000006">
    <property type="protein sequence ID" value="MBS3649392.1"/>
    <property type="molecule type" value="Genomic_DNA"/>
</dbReference>
<gene>
    <name evidence="2" type="ORF">KEU06_12310</name>
</gene>
<dbReference type="Proteomes" id="UP000680348">
    <property type="component" value="Unassembled WGS sequence"/>
</dbReference>
<keyword evidence="3" id="KW-1185">Reference proteome</keyword>
<organism evidence="2 3">
    <name type="scientific">Pseudaminobacter soli</name>
    <name type="common">ex Zhang et al. 2022</name>
    <dbReference type="NCBI Taxonomy" id="2831468"/>
    <lineage>
        <taxon>Bacteria</taxon>
        <taxon>Pseudomonadati</taxon>
        <taxon>Pseudomonadota</taxon>
        <taxon>Alphaproteobacteria</taxon>
        <taxon>Hyphomicrobiales</taxon>
        <taxon>Phyllobacteriaceae</taxon>
        <taxon>Pseudaminobacter</taxon>
    </lineage>
</organism>
<dbReference type="AlphaFoldDB" id="A0A942E6L2"/>
<dbReference type="PROSITE" id="PS51819">
    <property type="entry name" value="VOC"/>
    <property type="match status" value="1"/>
</dbReference>
<sequence>MTDAALTSGVDHVGLTVSDLAANRTFFTGCLGWTLLGENPAYPAAFVTDGTTRVTLWQVKDQESHVPFDRHRNVGLHHLALRVAELSTLKAIHERVANWPGAVVEFAPERNGSGPSIHCMVREPGGTRIEFTCLPQASRYAFG</sequence>